<dbReference type="InterPro" id="IPR036291">
    <property type="entry name" value="NAD(P)-bd_dom_sf"/>
</dbReference>
<feature type="region of interest" description="Disordered" evidence="1">
    <location>
        <begin position="41"/>
        <end position="63"/>
    </location>
</feature>
<dbReference type="Pfam" id="PF13460">
    <property type="entry name" value="NAD_binding_10"/>
    <property type="match status" value="1"/>
</dbReference>
<dbReference type="EMBL" id="JAVYJV010000009">
    <property type="protein sequence ID" value="KAK4363748.1"/>
    <property type="molecule type" value="Genomic_DNA"/>
</dbReference>
<keyword evidence="4" id="KW-1185">Reference proteome</keyword>
<name>A0AAE1S530_9SOLA</name>
<protein>
    <recommendedName>
        <fullName evidence="2">NAD(P)-binding domain-containing protein</fullName>
    </recommendedName>
</protein>
<proteinExistence type="predicted"/>
<dbReference type="InterPro" id="IPR016040">
    <property type="entry name" value="NAD(P)-bd_dom"/>
</dbReference>
<dbReference type="Proteomes" id="UP001291623">
    <property type="component" value="Unassembled WGS sequence"/>
</dbReference>
<evidence type="ECO:0000313" key="4">
    <source>
        <dbReference type="Proteomes" id="UP001291623"/>
    </source>
</evidence>
<feature type="region of interest" description="Disordered" evidence="1">
    <location>
        <begin position="364"/>
        <end position="412"/>
    </location>
</feature>
<feature type="domain" description="NAD(P)-binding" evidence="2">
    <location>
        <begin position="104"/>
        <end position="273"/>
    </location>
</feature>
<dbReference type="PANTHER" id="PTHR47711">
    <property type="entry name" value="PROTEIN PLASTID TRANSCRIPTIONALLY ACTIVE 16, CHLOROPLASTIC"/>
    <property type="match status" value="1"/>
</dbReference>
<dbReference type="PANTHER" id="PTHR47711:SF2">
    <property type="entry name" value="PROTEIN PLASTID TRANSCRIPTIONALLY ACTIVE 16, CHLOROPLASTIC"/>
    <property type="match status" value="1"/>
</dbReference>
<evidence type="ECO:0000313" key="3">
    <source>
        <dbReference type="EMBL" id="KAK4363748.1"/>
    </source>
</evidence>
<dbReference type="SUPFAM" id="SSF51735">
    <property type="entry name" value="NAD(P)-binding Rossmann-fold domains"/>
    <property type="match status" value="1"/>
</dbReference>
<dbReference type="AlphaFoldDB" id="A0AAE1S530"/>
<reference evidence="3" key="1">
    <citation type="submission" date="2023-12" db="EMBL/GenBank/DDBJ databases">
        <title>Genome assembly of Anisodus tanguticus.</title>
        <authorList>
            <person name="Wang Y.-J."/>
        </authorList>
    </citation>
    <scope>NUCLEOTIDE SEQUENCE</scope>
    <source>
        <strain evidence="3">KB-2021</strain>
        <tissue evidence="3">Leaf</tissue>
    </source>
</reference>
<evidence type="ECO:0000256" key="1">
    <source>
        <dbReference type="SAM" id="MobiDB-lite"/>
    </source>
</evidence>
<organism evidence="3 4">
    <name type="scientific">Anisodus tanguticus</name>
    <dbReference type="NCBI Taxonomy" id="243964"/>
    <lineage>
        <taxon>Eukaryota</taxon>
        <taxon>Viridiplantae</taxon>
        <taxon>Streptophyta</taxon>
        <taxon>Embryophyta</taxon>
        <taxon>Tracheophyta</taxon>
        <taxon>Spermatophyta</taxon>
        <taxon>Magnoliopsida</taxon>
        <taxon>eudicotyledons</taxon>
        <taxon>Gunneridae</taxon>
        <taxon>Pentapetalae</taxon>
        <taxon>asterids</taxon>
        <taxon>lamiids</taxon>
        <taxon>Solanales</taxon>
        <taxon>Solanaceae</taxon>
        <taxon>Solanoideae</taxon>
        <taxon>Hyoscyameae</taxon>
        <taxon>Anisodus</taxon>
    </lineage>
</organism>
<comment type="caution">
    <text evidence="3">The sequence shown here is derived from an EMBL/GenBank/DDBJ whole genome shotgun (WGS) entry which is preliminary data.</text>
</comment>
<evidence type="ECO:0000259" key="2">
    <source>
        <dbReference type="Pfam" id="PF13460"/>
    </source>
</evidence>
<dbReference type="Gene3D" id="3.40.50.720">
    <property type="entry name" value="NAD(P)-binding Rossmann-like Domain"/>
    <property type="match status" value="1"/>
</dbReference>
<sequence>MAPTLTSNSFLLTITPHPRLSFKNSRFTVFAKKSGQFPSFRLGKSSADESSNEETTSNSGNPFNFDFGKLPDVTSLIPVNMNTSSGLAFGRQRAKDPGTVFVAGAMGQAGIRIAQTLLREGYSVRAGVSDLGAAQELARLAVSYKVISNDESKRLNAVASTFQDAESIAKAIGNASKVVVTIGKGENGPTTEVTTTDAVQVIQAAQLAGVGHVAIVYDESSSVGSTYNVLEGITSFFNNLFSKSQPLTITEFLQKIVETDLSYTLIKTSLTEDFSPRAHTKSSCQLKGVLVLTPINYMTYILVPKSQIARLVVDVFSNTAVAENKVVDVFTDPSATSKTVDELFSIIPEDGRRKAYAEALEKSKAEEEARGAAEAAKRQEQEAKKLEKQGAKAANIEKEVEEKASSASSPSVETLLETAKGFSTGFSFEKFSSQLKSAVEKSTGEEVDVQVATVRGRAKAKNLPAQKAVVKTPPRNPFSSKTKEDPKKPAKQTETAATEKRKIFGGLFQQETIYVDD</sequence>
<feature type="region of interest" description="Disordered" evidence="1">
    <location>
        <begin position="456"/>
        <end position="501"/>
    </location>
</feature>
<gene>
    <name evidence="3" type="ORF">RND71_018989</name>
</gene>
<feature type="compositionally biased region" description="Basic and acidic residues" evidence="1">
    <location>
        <begin position="364"/>
        <end position="404"/>
    </location>
</feature>
<accession>A0AAE1S530</accession>